<protein>
    <recommendedName>
        <fullName evidence="3">YugN-like family protein</fullName>
    </recommendedName>
</protein>
<evidence type="ECO:0000313" key="1">
    <source>
        <dbReference type="EMBL" id="GGE66511.1"/>
    </source>
</evidence>
<reference evidence="1" key="1">
    <citation type="journal article" date="2014" name="Int. J. Syst. Evol. Microbiol.">
        <title>Complete genome sequence of Corynebacterium casei LMG S-19264T (=DSM 44701T), isolated from a smear-ripened cheese.</title>
        <authorList>
            <consortium name="US DOE Joint Genome Institute (JGI-PGF)"/>
            <person name="Walter F."/>
            <person name="Albersmeier A."/>
            <person name="Kalinowski J."/>
            <person name="Ruckert C."/>
        </authorList>
    </citation>
    <scope>NUCLEOTIDE SEQUENCE</scope>
    <source>
        <strain evidence="1">CGMCC 1.12698</strain>
    </source>
</reference>
<evidence type="ECO:0008006" key="3">
    <source>
        <dbReference type="Google" id="ProtNLM"/>
    </source>
</evidence>
<gene>
    <name evidence="1" type="ORF">GCM10007140_15880</name>
</gene>
<dbReference type="InterPro" id="IPR036491">
    <property type="entry name" value="YugN-like_sf"/>
</dbReference>
<dbReference type="Gene3D" id="3.30.310.100">
    <property type="entry name" value="YugN-like"/>
    <property type="match status" value="1"/>
</dbReference>
<dbReference type="SUPFAM" id="SSF160755">
    <property type="entry name" value="YugN-like"/>
    <property type="match status" value="1"/>
</dbReference>
<reference evidence="1" key="2">
    <citation type="submission" date="2020-09" db="EMBL/GenBank/DDBJ databases">
        <authorList>
            <person name="Sun Q."/>
            <person name="Zhou Y."/>
        </authorList>
    </citation>
    <scope>NUCLEOTIDE SEQUENCE</scope>
    <source>
        <strain evidence="1">CGMCC 1.12698</strain>
    </source>
</reference>
<organism evidence="1 2">
    <name type="scientific">Priestia taiwanensis</name>
    <dbReference type="NCBI Taxonomy" id="1347902"/>
    <lineage>
        <taxon>Bacteria</taxon>
        <taxon>Bacillati</taxon>
        <taxon>Bacillota</taxon>
        <taxon>Bacilli</taxon>
        <taxon>Bacillales</taxon>
        <taxon>Bacillaceae</taxon>
        <taxon>Priestia</taxon>
    </lineage>
</organism>
<comment type="caution">
    <text evidence="1">The sequence shown here is derived from an EMBL/GenBank/DDBJ whole genome shotgun (WGS) entry which is preliminary data.</text>
</comment>
<dbReference type="InterPro" id="IPR014967">
    <property type="entry name" value="Uncharacterised_YugN-like"/>
</dbReference>
<name>A0A917ASB6_9BACI</name>
<dbReference type="EMBL" id="BMFK01000001">
    <property type="protein sequence ID" value="GGE66511.1"/>
    <property type="molecule type" value="Genomic_DNA"/>
</dbReference>
<dbReference type="RefSeq" id="WP_188387831.1">
    <property type="nucleotide sequence ID" value="NZ_BMFK01000001.1"/>
</dbReference>
<dbReference type="AlphaFoldDB" id="A0A917ASB6"/>
<evidence type="ECO:0000313" key="2">
    <source>
        <dbReference type="Proteomes" id="UP000605259"/>
    </source>
</evidence>
<dbReference type="Pfam" id="PF08868">
    <property type="entry name" value="YugN"/>
    <property type="match status" value="1"/>
</dbReference>
<keyword evidence="2" id="KW-1185">Reference proteome</keyword>
<proteinExistence type="predicted"/>
<dbReference type="Proteomes" id="UP000605259">
    <property type="component" value="Unassembled WGS sequence"/>
</dbReference>
<accession>A0A917ASB6</accession>
<sequence length="117" mass="13641">MRFEHTGLEEEVRELSLLDDIMEENGFVRAGGWDYERLTYDYKIEVLKDVYYLRVQGVAVEGDIGGRYAVIQLMKPILGKHYYPHGVEYDEEFPENIVSKCEGILKKVKEHLVAMPK</sequence>